<gene>
    <name evidence="2" type="ORF">SY89_01887</name>
</gene>
<evidence type="ECO:0000313" key="3">
    <source>
        <dbReference type="Proteomes" id="UP000050535"/>
    </source>
</evidence>
<dbReference type="Proteomes" id="UP000050535">
    <property type="component" value="Unassembled WGS sequence"/>
</dbReference>
<organism evidence="2 3">
    <name type="scientific">Halolamina pelagica</name>
    <dbReference type="NCBI Taxonomy" id="699431"/>
    <lineage>
        <taxon>Archaea</taxon>
        <taxon>Methanobacteriati</taxon>
        <taxon>Methanobacteriota</taxon>
        <taxon>Stenosarchaea group</taxon>
        <taxon>Halobacteria</taxon>
        <taxon>Halobacteriales</taxon>
        <taxon>Haloferacaceae</taxon>
    </lineage>
</organism>
<keyword evidence="1" id="KW-1133">Transmembrane helix</keyword>
<comment type="caution">
    <text evidence="2">The sequence shown here is derived from an EMBL/GenBank/DDBJ whole genome shotgun (WGS) entry which is preliminary data.</text>
</comment>
<dbReference type="AlphaFoldDB" id="A0A0P7HVZ9"/>
<keyword evidence="3" id="KW-1185">Reference proteome</keyword>
<accession>A0A0P7HVZ9</accession>
<proteinExistence type="predicted"/>
<dbReference type="RefSeq" id="WP_054583862.1">
    <property type="nucleotide sequence ID" value="NZ_LGUC01000001.1"/>
</dbReference>
<evidence type="ECO:0000313" key="2">
    <source>
        <dbReference type="EMBL" id="KPN31144.1"/>
    </source>
</evidence>
<protein>
    <submittedName>
        <fullName evidence="2">Uncharacterized protein</fullName>
    </submittedName>
</protein>
<dbReference type="EMBL" id="LGUC01000001">
    <property type="protein sequence ID" value="KPN31144.1"/>
    <property type="molecule type" value="Genomic_DNA"/>
</dbReference>
<sequence length="65" mass="6783">MGASRAPTTAPAVVATPLMHDFWNAEDTQGEMTHFLKNAALLGGSLAFLALGGVDWPLALNVGLF</sequence>
<keyword evidence="1" id="KW-0472">Membrane</keyword>
<feature type="transmembrane region" description="Helical" evidence="1">
    <location>
        <begin position="39"/>
        <end position="59"/>
    </location>
</feature>
<reference evidence="3" key="1">
    <citation type="submission" date="2013-11" db="EMBL/GenBank/DDBJ databases">
        <authorList>
            <person name="Hoang H.T."/>
            <person name="Killian M.L."/>
            <person name="Madson D.M."/>
            <person name="Arruda P.H.E."/>
            <person name="Sun D."/>
            <person name="Schwartz K.J."/>
            <person name="Yoon K."/>
        </authorList>
    </citation>
    <scope>NUCLEOTIDE SEQUENCE [LARGE SCALE GENOMIC DNA]</scope>
    <source>
        <strain evidence="3">CDK2</strain>
    </source>
</reference>
<evidence type="ECO:0000256" key="1">
    <source>
        <dbReference type="SAM" id="Phobius"/>
    </source>
</evidence>
<keyword evidence="1" id="KW-0812">Transmembrane</keyword>
<name>A0A0P7HVZ9_9EURY</name>